<evidence type="ECO:0000256" key="7">
    <source>
        <dbReference type="ARBA" id="ARBA00023015"/>
    </source>
</evidence>
<keyword evidence="9" id="KW-0804">Transcription</keyword>
<evidence type="ECO:0000256" key="12">
    <source>
        <dbReference type="PROSITE-ProRule" id="PRU00042"/>
    </source>
</evidence>
<dbReference type="Gene3D" id="3.30.160.60">
    <property type="entry name" value="Classic Zinc Finger"/>
    <property type="match status" value="2"/>
</dbReference>
<evidence type="ECO:0000256" key="11">
    <source>
        <dbReference type="ARBA" id="ARBA00024345"/>
    </source>
</evidence>
<dbReference type="OrthoDB" id="1095242at2759"/>
<feature type="compositionally biased region" description="Acidic residues" evidence="13">
    <location>
        <begin position="580"/>
        <end position="589"/>
    </location>
</feature>
<evidence type="ECO:0000259" key="14">
    <source>
        <dbReference type="PROSITE" id="PS50157"/>
    </source>
</evidence>
<dbReference type="AlphaFoldDB" id="A0A0D7BCG8"/>
<feature type="region of interest" description="Disordered" evidence="13">
    <location>
        <begin position="684"/>
        <end position="706"/>
    </location>
</feature>
<proteinExistence type="inferred from homology"/>
<evidence type="ECO:0000256" key="3">
    <source>
        <dbReference type="ARBA" id="ARBA00022723"/>
    </source>
</evidence>
<dbReference type="GO" id="GO:1990527">
    <property type="term" value="C:Tec1p-Ste12p-Dig1p complex"/>
    <property type="evidence" value="ECO:0007669"/>
    <property type="project" value="TreeGrafter"/>
</dbReference>
<dbReference type="SMART" id="SM00424">
    <property type="entry name" value="STE"/>
    <property type="match status" value="1"/>
</dbReference>
<feature type="region of interest" description="Disordered" evidence="13">
    <location>
        <begin position="1"/>
        <end position="87"/>
    </location>
</feature>
<feature type="region of interest" description="Disordered" evidence="13">
    <location>
        <begin position="360"/>
        <end position="399"/>
    </location>
</feature>
<keyword evidence="3" id="KW-0479">Metal-binding</keyword>
<organism evidence="15 16">
    <name type="scientific">Cylindrobasidium torrendii FP15055 ss-10</name>
    <dbReference type="NCBI Taxonomy" id="1314674"/>
    <lineage>
        <taxon>Eukaryota</taxon>
        <taxon>Fungi</taxon>
        <taxon>Dikarya</taxon>
        <taxon>Basidiomycota</taxon>
        <taxon>Agaricomycotina</taxon>
        <taxon>Agaricomycetes</taxon>
        <taxon>Agaricomycetidae</taxon>
        <taxon>Agaricales</taxon>
        <taxon>Marasmiineae</taxon>
        <taxon>Physalacriaceae</taxon>
        <taxon>Cylindrobasidium</taxon>
    </lineage>
</organism>
<dbReference type="InterPro" id="IPR013087">
    <property type="entry name" value="Znf_C2H2_type"/>
</dbReference>
<keyword evidence="7" id="KW-0805">Transcription regulation</keyword>
<gene>
    <name evidence="15" type="ORF">CYLTODRAFT_395775</name>
</gene>
<feature type="domain" description="C2H2-type" evidence="14">
    <location>
        <begin position="532"/>
        <end position="559"/>
    </location>
</feature>
<name>A0A0D7BCG8_9AGAR</name>
<keyword evidence="10" id="KW-0539">Nucleus</keyword>
<dbReference type="PROSITE" id="PS00028">
    <property type="entry name" value="ZINC_FINGER_C2H2_1"/>
    <property type="match status" value="2"/>
</dbReference>
<dbReference type="GO" id="GO:0000981">
    <property type="term" value="F:DNA-binding transcription factor activity, RNA polymerase II-specific"/>
    <property type="evidence" value="ECO:0007669"/>
    <property type="project" value="UniProtKB-ARBA"/>
</dbReference>
<evidence type="ECO:0000256" key="13">
    <source>
        <dbReference type="SAM" id="MobiDB-lite"/>
    </source>
</evidence>
<keyword evidence="8" id="KW-0238">DNA-binding</keyword>
<keyword evidence="16" id="KW-1185">Reference proteome</keyword>
<dbReference type="GO" id="GO:0008270">
    <property type="term" value="F:zinc ion binding"/>
    <property type="evidence" value="ECO:0007669"/>
    <property type="project" value="UniProtKB-KW"/>
</dbReference>
<dbReference type="FunFam" id="3.30.160.60:FF:000072">
    <property type="entry name" value="zinc finger protein 143 isoform X1"/>
    <property type="match status" value="1"/>
</dbReference>
<evidence type="ECO:0000313" key="16">
    <source>
        <dbReference type="Proteomes" id="UP000054007"/>
    </source>
</evidence>
<evidence type="ECO:0000256" key="9">
    <source>
        <dbReference type="ARBA" id="ARBA00023163"/>
    </source>
</evidence>
<accession>A0A0D7BCG8</accession>
<protein>
    <submittedName>
        <fullName evidence="15">STE-domain-containing protein</fullName>
    </submittedName>
</protein>
<keyword evidence="4" id="KW-0677">Repeat</keyword>
<evidence type="ECO:0000256" key="2">
    <source>
        <dbReference type="ARBA" id="ARBA00004123"/>
    </source>
</evidence>
<keyword evidence="5 12" id="KW-0863">Zinc-finger</keyword>
<evidence type="ECO:0000313" key="15">
    <source>
        <dbReference type="EMBL" id="KIY68183.1"/>
    </source>
</evidence>
<dbReference type="GO" id="GO:1990526">
    <property type="term" value="C:Ste12p-Dig1p-Dig2p complex"/>
    <property type="evidence" value="ECO:0007669"/>
    <property type="project" value="TreeGrafter"/>
</dbReference>
<comment type="similarity">
    <text evidence="11">Belongs to the STE12 transcription factor family.</text>
</comment>
<dbReference type="SUPFAM" id="SSF57667">
    <property type="entry name" value="beta-beta-alpha zinc fingers"/>
    <property type="match status" value="1"/>
</dbReference>
<feature type="compositionally biased region" description="Low complexity" evidence="13">
    <location>
        <begin position="278"/>
        <end position="303"/>
    </location>
</feature>
<feature type="compositionally biased region" description="Polar residues" evidence="13">
    <location>
        <begin position="751"/>
        <end position="761"/>
    </location>
</feature>
<evidence type="ECO:0000256" key="5">
    <source>
        <dbReference type="ARBA" id="ARBA00022771"/>
    </source>
</evidence>
<dbReference type="Pfam" id="PF02200">
    <property type="entry name" value="STE"/>
    <property type="match status" value="1"/>
</dbReference>
<comment type="function">
    <text evidence="1">May be involved in transcriptional regulation.</text>
</comment>
<dbReference type="InterPro" id="IPR003120">
    <property type="entry name" value="Ste12"/>
</dbReference>
<evidence type="ECO:0000256" key="1">
    <source>
        <dbReference type="ARBA" id="ARBA00003767"/>
    </source>
</evidence>
<feature type="region of interest" description="Disordered" evidence="13">
    <location>
        <begin position="863"/>
        <end position="883"/>
    </location>
</feature>
<evidence type="ECO:0000256" key="4">
    <source>
        <dbReference type="ARBA" id="ARBA00022737"/>
    </source>
</evidence>
<feature type="region of interest" description="Disordered" evidence="13">
    <location>
        <begin position="735"/>
        <end position="829"/>
    </location>
</feature>
<feature type="compositionally biased region" description="Low complexity" evidence="13">
    <location>
        <begin position="810"/>
        <end position="821"/>
    </location>
</feature>
<dbReference type="GO" id="GO:0000978">
    <property type="term" value="F:RNA polymerase II cis-regulatory region sequence-specific DNA binding"/>
    <property type="evidence" value="ECO:0007669"/>
    <property type="project" value="UniProtKB-ARBA"/>
</dbReference>
<feature type="region of interest" description="Disordered" evidence="13">
    <location>
        <begin position="276"/>
        <end position="313"/>
    </location>
</feature>
<evidence type="ECO:0000256" key="6">
    <source>
        <dbReference type="ARBA" id="ARBA00022833"/>
    </source>
</evidence>
<evidence type="ECO:0000256" key="8">
    <source>
        <dbReference type="ARBA" id="ARBA00023125"/>
    </source>
</evidence>
<dbReference type="PROSITE" id="PS50157">
    <property type="entry name" value="ZINC_FINGER_C2H2_2"/>
    <property type="match status" value="2"/>
</dbReference>
<dbReference type="Pfam" id="PF00096">
    <property type="entry name" value="zf-C2H2"/>
    <property type="match status" value="2"/>
</dbReference>
<dbReference type="SMART" id="SM00355">
    <property type="entry name" value="ZnF_C2H2"/>
    <property type="match status" value="2"/>
</dbReference>
<feature type="compositionally biased region" description="Gly residues" evidence="13">
    <location>
        <begin position="594"/>
        <end position="612"/>
    </location>
</feature>
<dbReference type="GO" id="GO:0005634">
    <property type="term" value="C:nucleus"/>
    <property type="evidence" value="ECO:0007669"/>
    <property type="project" value="UniProtKB-SubCell"/>
</dbReference>
<comment type="subcellular location">
    <subcellularLocation>
        <location evidence="2">Nucleus</location>
    </subcellularLocation>
</comment>
<dbReference type="InterPro" id="IPR052127">
    <property type="entry name" value="STE12_transcription_factor"/>
</dbReference>
<dbReference type="STRING" id="1314674.A0A0D7BCG8"/>
<feature type="domain" description="C2H2-type" evidence="14">
    <location>
        <begin position="502"/>
        <end position="531"/>
    </location>
</feature>
<sequence>MDSAGGAYKLSLQPPGPQEHDPLEQTARPGNAQRHAMWLMDQGPAGESGQNDTDGDDENTRNTDEYSSVTTPGLSEGLSRPLTQQEQERLAHLDRLKFFLATAPSGWEKGNLGGSSGSSAYAPDPAHPALNRFLLPSQEFVTCVLWNGLYHITGTDIVRALVFRFEAFGRPVRNMKKFEEGVFSDLRNLKPGVDACLEEPKSPFLDLLFKYQCIRTQKKQKVFYWFSVPHDRLFLDALERDLKREKMGMEPTTIITGEPAMSFTYDKKRSLYEQFTGSKTSSRNANRARRSVSNASTSSSLSRGTGGMREGESELEWNVRRLEEEGMLDNDSDPDADDSVATAQQSPFFAMFSLFEGSPTYKQRRKKAHHGPSALGLSHDSERGRPGYPSSHLDDPMGGMHVKRESMSAADMFMRQARGELGAPLGPAASSLPKVDMRDVGVYVEGRLVSGGMPSHSHGILSGNPGPFPPGYDTFGFNGPDAMDISDSTASAAVSGSKTKVYVCPQMSCHRMFKRMEHLKRHVRTHTLERPFICDKCGRKFSRSDNLNQHIRTHGPGRDGGDPSVTGDWNQDWGDWLNGSDEDGSGAEDELGRRGPGGLGMYSGPGGIGPGGSEWAPGGEMTSYGPNMEMCELEVSGDSLREVSGDEEGLVQVLPNGPGFSNNGRPGFYSNLHNAPWSVGSAPPASAPMYGSRSMSSSSSSSSSGSIYDDMDTNFMSMSAPSHKQAFEHGALYPPGLLDNASGPSRRHRSMTPSVMRNGSGDSAGPVRSRPGTASGDSPIPRGFHPYAHASGYSSSHSSPQIYPVGLPGSLSRRSSSRASSNYAGVEDQMRQMMRSNSGGSSSRPGSALSFYDGVSSGSGMYRTDSPGSFAGGVTESPAHFSTELPPLNAGFGPPHPHSHGATIPIPYEKGNRPFYPDGGQFAHPPDHPGMGSGGGGGYSQYAPQHVSTM</sequence>
<dbReference type="FunFam" id="3.30.160.60:FF:000097">
    <property type="entry name" value="Zinc finger protein"/>
    <property type="match status" value="1"/>
</dbReference>
<feature type="compositionally biased region" description="Low complexity" evidence="13">
    <location>
        <begin position="692"/>
        <end position="706"/>
    </location>
</feature>
<feature type="region of interest" description="Disordered" evidence="13">
    <location>
        <begin position="548"/>
        <end position="623"/>
    </location>
</feature>
<feature type="region of interest" description="Disordered" evidence="13">
    <location>
        <begin position="896"/>
        <end position="950"/>
    </location>
</feature>
<dbReference type="PANTHER" id="PTHR47427:SF1">
    <property type="entry name" value="PROTEIN STE12"/>
    <property type="match status" value="1"/>
</dbReference>
<keyword evidence="6" id="KW-0862">Zinc</keyword>
<dbReference type="PANTHER" id="PTHR47427">
    <property type="entry name" value="PROTEIN STE12"/>
    <property type="match status" value="1"/>
</dbReference>
<dbReference type="InterPro" id="IPR036236">
    <property type="entry name" value="Znf_C2H2_sf"/>
</dbReference>
<evidence type="ECO:0000256" key="10">
    <source>
        <dbReference type="ARBA" id="ARBA00023242"/>
    </source>
</evidence>
<dbReference type="EMBL" id="KN880508">
    <property type="protein sequence ID" value="KIY68183.1"/>
    <property type="molecule type" value="Genomic_DNA"/>
</dbReference>
<feature type="compositionally biased region" description="Low complexity" evidence="13">
    <location>
        <begin position="786"/>
        <end position="800"/>
    </location>
</feature>
<dbReference type="Proteomes" id="UP000054007">
    <property type="component" value="Unassembled WGS sequence"/>
</dbReference>
<reference evidence="15 16" key="1">
    <citation type="journal article" date="2015" name="Fungal Genet. Biol.">
        <title>Evolution of novel wood decay mechanisms in Agaricales revealed by the genome sequences of Fistulina hepatica and Cylindrobasidium torrendii.</title>
        <authorList>
            <person name="Floudas D."/>
            <person name="Held B.W."/>
            <person name="Riley R."/>
            <person name="Nagy L.G."/>
            <person name="Koehler G."/>
            <person name="Ransdell A.S."/>
            <person name="Younus H."/>
            <person name="Chow J."/>
            <person name="Chiniquy J."/>
            <person name="Lipzen A."/>
            <person name="Tritt A."/>
            <person name="Sun H."/>
            <person name="Haridas S."/>
            <person name="LaButti K."/>
            <person name="Ohm R.A."/>
            <person name="Kues U."/>
            <person name="Blanchette R.A."/>
            <person name="Grigoriev I.V."/>
            <person name="Minto R.E."/>
            <person name="Hibbett D.S."/>
        </authorList>
    </citation>
    <scope>NUCLEOTIDE SEQUENCE [LARGE SCALE GENOMIC DNA]</scope>
    <source>
        <strain evidence="15 16">FP15055 ss-10</strain>
    </source>
</reference>